<keyword evidence="2" id="KW-1185">Reference proteome</keyword>
<name>A0A6A3BEB0_HIBSY</name>
<organism evidence="1 2">
    <name type="scientific">Hibiscus syriacus</name>
    <name type="common">Rose of Sharon</name>
    <dbReference type="NCBI Taxonomy" id="106335"/>
    <lineage>
        <taxon>Eukaryota</taxon>
        <taxon>Viridiplantae</taxon>
        <taxon>Streptophyta</taxon>
        <taxon>Embryophyta</taxon>
        <taxon>Tracheophyta</taxon>
        <taxon>Spermatophyta</taxon>
        <taxon>Magnoliopsida</taxon>
        <taxon>eudicotyledons</taxon>
        <taxon>Gunneridae</taxon>
        <taxon>Pentapetalae</taxon>
        <taxon>rosids</taxon>
        <taxon>malvids</taxon>
        <taxon>Malvales</taxon>
        <taxon>Malvaceae</taxon>
        <taxon>Malvoideae</taxon>
        <taxon>Hibiscus</taxon>
    </lineage>
</organism>
<dbReference type="AlphaFoldDB" id="A0A6A3BEB0"/>
<sequence length="98" mass="11483">MHDSKSTGDRGFYILTDEVWIPRQGHGCELVTGLQLPRHGCWGTAPRDFTWVALGWSRTVLEFWEHLRTLAQDAWDVVSRWILMTDPTTFILRRWKLG</sequence>
<comment type="caution">
    <text evidence="1">The sequence shown here is derived from an EMBL/GenBank/DDBJ whole genome shotgun (WGS) entry which is preliminary data.</text>
</comment>
<protein>
    <submittedName>
        <fullName evidence="1">Uncharacterized protein</fullName>
    </submittedName>
</protein>
<dbReference type="EMBL" id="VEPZ02000875">
    <property type="protein sequence ID" value="KAE8713878.1"/>
    <property type="molecule type" value="Genomic_DNA"/>
</dbReference>
<evidence type="ECO:0000313" key="1">
    <source>
        <dbReference type="EMBL" id="KAE8713878.1"/>
    </source>
</evidence>
<reference evidence="1" key="1">
    <citation type="submission" date="2019-09" db="EMBL/GenBank/DDBJ databases">
        <title>Draft genome information of white flower Hibiscus syriacus.</title>
        <authorList>
            <person name="Kim Y.-M."/>
        </authorList>
    </citation>
    <scope>NUCLEOTIDE SEQUENCE [LARGE SCALE GENOMIC DNA]</scope>
    <source>
        <strain evidence="1">YM2019G1</strain>
    </source>
</reference>
<accession>A0A6A3BEB0</accession>
<evidence type="ECO:0000313" key="2">
    <source>
        <dbReference type="Proteomes" id="UP000436088"/>
    </source>
</evidence>
<gene>
    <name evidence="1" type="ORF">F3Y22_tig00110204pilonHSYRG00159</name>
</gene>
<proteinExistence type="predicted"/>
<dbReference type="Proteomes" id="UP000436088">
    <property type="component" value="Unassembled WGS sequence"/>
</dbReference>